<gene>
    <name evidence="3" type="ORF">H0G86_010348</name>
</gene>
<dbReference type="EMBL" id="CP075868">
    <property type="protein sequence ID" value="QYT03387.1"/>
    <property type="molecule type" value="Genomic_DNA"/>
</dbReference>
<dbReference type="GO" id="GO:0050664">
    <property type="term" value="F:oxidoreductase activity, acting on NAD(P)H, oxygen as acceptor"/>
    <property type="evidence" value="ECO:0007669"/>
    <property type="project" value="TreeGrafter"/>
</dbReference>
<organism evidence="3 4">
    <name type="scientific">Trichoderma simmonsii</name>
    <dbReference type="NCBI Taxonomy" id="1491479"/>
    <lineage>
        <taxon>Eukaryota</taxon>
        <taxon>Fungi</taxon>
        <taxon>Dikarya</taxon>
        <taxon>Ascomycota</taxon>
        <taxon>Pezizomycotina</taxon>
        <taxon>Sordariomycetes</taxon>
        <taxon>Hypocreomycetidae</taxon>
        <taxon>Hypocreales</taxon>
        <taxon>Hypocreaceae</taxon>
        <taxon>Trichoderma</taxon>
    </lineage>
</organism>
<proteinExistence type="inferred from homology"/>
<dbReference type="GO" id="GO:0016616">
    <property type="term" value="F:oxidoreductase activity, acting on the CH-OH group of donors, NAD or NADP as acceptor"/>
    <property type="evidence" value="ECO:0007669"/>
    <property type="project" value="UniProtKB-ARBA"/>
</dbReference>
<dbReference type="PRINTS" id="PR00081">
    <property type="entry name" value="GDHRDH"/>
</dbReference>
<protein>
    <submittedName>
        <fullName evidence="3">Uncharacterized protein</fullName>
    </submittedName>
</protein>
<dbReference type="InterPro" id="IPR002347">
    <property type="entry name" value="SDR_fam"/>
</dbReference>
<accession>A0A8G0LJD0</accession>
<dbReference type="PANTHER" id="PTHR43008">
    <property type="entry name" value="BENZIL REDUCTASE"/>
    <property type="match status" value="1"/>
</dbReference>
<dbReference type="InterPro" id="IPR036291">
    <property type="entry name" value="NAD(P)-bd_dom_sf"/>
</dbReference>
<dbReference type="AlphaFoldDB" id="A0A8G0LJD0"/>
<evidence type="ECO:0000313" key="3">
    <source>
        <dbReference type="EMBL" id="QYT03387.1"/>
    </source>
</evidence>
<evidence type="ECO:0000256" key="2">
    <source>
        <dbReference type="ARBA" id="ARBA00023002"/>
    </source>
</evidence>
<keyword evidence="4" id="KW-1185">Reference proteome</keyword>
<sequence>MPEAFRKTQFHLRVSALCWSQKPLKERRPKRSSEIILISGGNTGLGLEIVRALCRSSRSYKILLAGRSLEKAAAATEKLASKQPNGSTTVEPIQLDVDDDESINSACKFVEEQFGRLDVLVNNAGANFDRELYLGKVSLREAWNKSWAVNTVGSHVVSSVFTPLLLKSADPRLIFIASGTATLHGQTKEERFTDRAPAKGWSKEELGWSAYRSAKTGMNMMMREWARVLKGRQGQSVRSKPRSAGYWARRRSRITEADGSHRSTDWSRARHISY</sequence>
<keyword evidence="2" id="KW-0560">Oxidoreductase</keyword>
<evidence type="ECO:0000313" key="4">
    <source>
        <dbReference type="Proteomes" id="UP000826661"/>
    </source>
</evidence>
<dbReference type="SUPFAM" id="SSF51735">
    <property type="entry name" value="NAD(P)-binding Rossmann-fold domains"/>
    <property type="match status" value="1"/>
</dbReference>
<name>A0A8G0LJD0_9HYPO</name>
<reference evidence="3 4" key="1">
    <citation type="journal article" date="2021" name="BMC Genomics">
        <title>Telomere-to-telomere genome assembly of asparaginase-producing Trichoderma simmonsii.</title>
        <authorList>
            <person name="Chung D."/>
            <person name="Kwon Y.M."/>
            <person name="Yang Y."/>
        </authorList>
    </citation>
    <scope>NUCLEOTIDE SEQUENCE [LARGE SCALE GENOMIC DNA]</scope>
    <source>
        <strain evidence="3 4">GH-Sj1</strain>
    </source>
</reference>
<comment type="similarity">
    <text evidence="1">Belongs to the short-chain dehydrogenases/reductases (SDR) family.</text>
</comment>
<evidence type="ECO:0000256" key="1">
    <source>
        <dbReference type="ARBA" id="ARBA00006484"/>
    </source>
</evidence>
<dbReference type="Proteomes" id="UP000826661">
    <property type="component" value="Chromosome V"/>
</dbReference>
<dbReference type="Pfam" id="PF00106">
    <property type="entry name" value="adh_short"/>
    <property type="match status" value="1"/>
</dbReference>
<dbReference type="PANTHER" id="PTHR43008:SF8">
    <property type="entry name" value="BENZIL REDUCTASE ((S)-BENZOIN FORMING) IRC24"/>
    <property type="match status" value="1"/>
</dbReference>
<dbReference type="Gene3D" id="3.40.50.720">
    <property type="entry name" value="NAD(P)-binding Rossmann-like Domain"/>
    <property type="match status" value="1"/>
</dbReference>